<gene>
    <name evidence="2" type="ORF">QO231_23905</name>
</gene>
<proteinExistence type="predicted"/>
<dbReference type="EMBL" id="JASMWN010000033">
    <property type="protein sequence ID" value="MDU9006882.1"/>
    <property type="molecule type" value="Genomic_DNA"/>
</dbReference>
<dbReference type="Pfam" id="PF00805">
    <property type="entry name" value="Pentapeptide"/>
    <property type="match status" value="2"/>
</dbReference>
<dbReference type="InterPro" id="IPR051082">
    <property type="entry name" value="Pentapeptide-BTB/POZ_domain"/>
</dbReference>
<accession>A0ABU3VL21</accession>
<feature type="transmembrane region" description="Helical" evidence="1">
    <location>
        <begin position="41"/>
        <end position="63"/>
    </location>
</feature>
<protein>
    <submittedName>
        <fullName evidence="2">Pentapeptide repeat-containing protein</fullName>
    </submittedName>
</protein>
<keyword evidence="1" id="KW-1133">Transmembrane helix</keyword>
<dbReference type="PANTHER" id="PTHR14136">
    <property type="entry name" value="BTB_POZ DOMAIN-CONTAINING PROTEIN KCTD9"/>
    <property type="match status" value="1"/>
</dbReference>
<sequence>MQKPAIWTLFFVLTFFAGFFVKAAMETAQIAAFFTENITEIAGWALSFLGAFGAALLIGYLILKRFLQRKLGAASLSDPQQMVTEVVDQLSNPNEISNPSSQDRQKGALISLALFFIRRSSLQFYAWLLVTVVGGTIGAATIILLNEQNLKLDTQNERILEQNEQIVLQTQANIAASILLEGSRRAALSGGMDALFEEIRNEPLNIEKECNGVVEESCFRRVNVVDQWDEASEAKVYYMSGALINKVTSFATTSTPYPVAISNGQPLDMSVALEQQFSFPELSPERGLLLQNLVRNQISVPSVDFSKSLLIGADLRNASLTYANFTASDFRQADLFRANLSLANMAFANLSQVQLSTATLSSTDLTSANLTGAILGEADFRAVNLKNANLSGAYVEEAMFSNDDRSEEEKARDQQTYDEFVKENGYVPEPILTEANLEGTWAWKDMPPYGKDDLLDRIMLCRFDPIRHKRDLPPDVCETE</sequence>
<dbReference type="RefSeq" id="WP_316782279.1">
    <property type="nucleotide sequence ID" value="NZ_JASMWN010000033.1"/>
</dbReference>
<keyword evidence="1" id="KW-0812">Transmembrane</keyword>
<dbReference type="Proteomes" id="UP001255416">
    <property type="component" value="Unassembled WGS sequence"/>
</dbReference>
<dbReference type="SUPFAM" id="SSF141571">
    <property type="entry name" value="Pentapeptide repeat-like"/>
    <property type="match status" value="1"/>
</dbReference>
<comment type="caution">
    <text evidence="2">The sequence shown here is derived from an EMBL/GenBank/DDBJ whole genome shotgun (WGS) entry which is preliminary data.</text>
</comment>
<evidence type="ECO:0000256" key="1">
    <source>
        <dbReference type="SAM" id="Phobius"/>
    </source>
</evidence>
<keyword evidence="3" id="KW-1185">Reference proteome</keyword>
<feature type="transmembrane region" description="Helical" evidence="1">
    <location>
        <begin position="124"/>
        <end position="145"/>
    </location>
</feature>
<organism evidence="2 3">
    <name type="scientific">Sedimentitalea todarodis</name>
    <dbReference type="NCBI Taxonomy" id="1631240"/>
    <lineage>
        <taxon>Bacteria</taxon>
        <taxon>Pseudomonadati</taxon>
        <taxon>Pseudomonadota</taxon>
        <taxon>Alphaproteobacteria</taxon>
        <taxon>Rhodobacterales</taxon>
        <taxon>Paracoccaceae</taxon>
        <taxon>Sedimentitalea</taxon>
    </lineage>
</organism>
<dbReference type="InterPro" id="IPR001646">
    <property type="entry name" value="5peptide_repeat"/>
</dbReference>
<keyword evidence="1" id="KW-0472">Membrane</keyword>
<name>A0ABU3VL21_9RHOB</name>
<evidence type="ECO:0000313" key="2">
    <source>
        <dbReference type="EMBL" id="MDU9006882.1"/>
    </source>
</evidence>
<evidence type="ECO:0000313" key="3">
    <source>
        <dbReference type="Proteomes" id="UP001255416"/>
    </source>
</evidence>
<dbReference type="PANTHER" id="PTHR14136:SF17">
    <property type="entry name" value="BTB_POZ DOMAIN-CONTAINING PROTEIN KCTD9"/>
    <property type="match status" value="1"/>
</dbReference>
<reference evidence="3" key="1">
    <citation type="submission" date="2023-05" db="EMBL/GenBank/DDBJ databases">
        <title>Sedimentitalea sp. nov. JM2-8.</title>
        <authorList>
            <person name="Huang J."/>
        </authorList>
    </citation>
    <scope>NUCLEOTIDE SEQUENCE [LARGE SCALE GENOMIC DNA]</scope>
    <source>
        <strain evidence="3">KHS03</strain>
    </source>
</reference>
<dbReference type="Gene3D" id="2.160.20.80">
    <property type="entry name" value="E3 ubiquitin-protein ligase SopA"/>
    <property type="match status" value="1"/>
</dbReference>